<feature type="domain" description="YhfM-like" evidence="1">
    <location>
        <begin position="27"/>
        <end position="133"/>
    </location>
</feature>
<evidence type="ECO:0000259" key="1">
    <source>
        <dbReference type="Pfam" id="PF26353"/>
    </source>
</evidence>
<gene>
    <name evidence="2" type="ORF">KHA93_06025</name>
</gene>
<name>A0A942TJB7_9BACI</name>
<comment type="caution">
    <text evidence="2">The sequence shown here is derived from an EMBL/GenBank/DDBJ whole genome shotgun (WGS) entry which is preliminary data.</text>
</comment>
<dbReference type="PROSITE" id="PS51257">
    <property type="entry name" value="PROKAR_LIPOPROTEIN"/>
    <property type="match status" value="1"/>
</dbReference>
<evidence type="ECO:0000313" key="3">
    <source>
        <dbReference type="Proteomes" id="UP000682713"/>
    </source>
</evidence>
<dbReference type="Proteomes" id="UP000682713">
    <property type="component" value="Unassembled WGS sequence"/>
</dbReference>
<keyword evidence="3" id="KW-1185">Reference proteome</keyword>
<dbReference type="Pfam" id="PF26353">
    <property type="entry name" value="YhfM"/>
    <property type="match status" value="1"/>
</dbReference>
<dbReference type="InterPro" id="IPR058780">
    <property type="entry name" value="YhfM-like_dom"/>
</dbReference>
<proteinExistence type="predicted"/>
<dbReference type="EMBL" id="JAGYPJ010000001">
    <property type="protein sequence ID" value="MBS4199211.1"/>
    <property type="molecule type" value="Genomic_DNA"/>
</dbReference>
<sequence length="139" mass="15943">MKKIILFLSLLIVLLVTSGCLDEIIEQKITIQKRTGEENIFEDFKEVTKRKQVKKAIDIVKNATWKNEKVEMASYADYQFQFPSKNSNGSKGKIASYLLWISSNGENLEIVTDSDRYVKLTKQDSADLYDILTGEELIK</sequence>
<reference evidence="2 3" key="1">
    <citation type="submission" date="2021-05" db="EMBL/GenBank/DDBJ databases">
        <title>Novel Bacillus species.</title>
        <authorList>
            <person name="Liu G."/>
        </authorList>
    </citation>
    <scope>NUCLEOTIDE SEQUENCE [LARGE SCALE GENOMIC DNA]</scope>
    <source>
        <strain evidence="2 3">FJAT-49732</strain>
    </source>
</reference>
<dbReference type="RefSeq" id="WP_213109906.1">
    <property type="nucleotide sequence ID" value="NZ_JAGYPJ010000001.1"/>
</dbReference>
<dbReference type="AlphaFoldDB" id="A0A942TJB7"/>
<accession>A0A942TJB7</accession>
<organism evidence="2 3">
    <name type="scientific">Lederbergia citrisecunda</name>
    <dbReference type="NCBI Taxonomy" id="2833583"/>
    <lineage>
        <taxon>Bacteria</taxon>
        <taxon>Bacillati</taxon>
        <taxon>Bacillota</taxon>
        <taxon>Bacilli</taxon>
        <taxon>Bacillales</taxon>
        <taxon>Bacillaceae</taxon>
        <taxon>Lederbergia</taxon>
    </lineage>
</organism>
<protein>
    <recommendedName>
        <fullName evidence="1">YhfM-like domain-containing protein</fullName>
    </recommendedName>
</protein>
<evidence type="ECO:0000313" key="2">
    <source>
        <dbReference type="EMBL" id="MBS4199211.1"/>
    </source>
</evidence>